<evidence type="ECO:0000256" key="2">
    <source>
        <dbReference type="SAM" id="Phobius"/>
    </source>
</evidence>
<keyword evidence="2" id="KW-0472">Membrane</keyword>
<protein>
    <submittedName>
        <fullName evidence="3">Uncharacterized protein</fullName>
    </submittedName>
</protein>
<feature type="compositionally biased region" description="Acidic residues" evidence="1">
    <location>
        <begin position="654"/>
        <end position="663"/>
    </location>
</feature>
<feature type="region of interest" description="Disordered" evidence="1">
    <location>
        <begin position="652"/>
        <end position="671"/>
    </location>
</feature>
<name>A0A6F8T798_9GAMM</name>
<gene>
    <name evidence="3" type="ORF">TUM19329_23810</name>
</gene>
<feature type="transmembrane region" description="Helical" evidence="2">
    <location>
        <begin position="579"/>
        <end position="600"/>
    </location>
</feature>
<evidence type="ECO:0000256" key="1">
    <source>
        <dbReference type="SAM" id="MobiDB-lite"/>
    </source>
</evidence>
<keyword evidence="2" id="KW-1133">Transmembrane helix</keyword>
<accession>A0A6F8T798</accession>
<dbReference type="KEGG" id="lant:TUM19329_23810"/>
<dbReference type="InterPro" id="IPR036691">
    <property type="entry name" value="Endo/exonu/phosph_ase_sf"/>
</dbReference>
<dbReference type="Proteomes" id="UP000502894">
    <property type="component" value="Chromosome"/>
</dbReference>
<evidence type="ECO:0000313" key="3">
    <source>
        <dbReference type="EMBL" id="BCA96020.1"/>
    </source>
</evidence>
<keyword evidence="4" id="KW-1185">Reference proteome</keyword>
<reference evidence="3" key="1">
    <citation type="journal article" date="2020" name="Microbiol. Resour. Announc.">
        <title>Complete Genome Sequence of Novel Psychrotolerant Legionella Strain TUM19329, Isolated from Antarctic Lake Sediment.</title>
        <authorList>
            <person name="Shimada S."/>
            <person name="Nakai R."/>
            <person name="Aoki K."/>
            <person name="Shimoeda N."/>
            <person name="Ohno G."/>
            <person name="Miyazaki Y."/>
            <person name="Kudoh S."/>
            <person name="Imura S."/>
            <person name="Watanabe K."/>
            <person name="Ishii Y."/>
            <person name="Tateda K."/>
        </authorList>
    </citation>
    <scope>NUCLEOTIDE SEQUENCE [LARGE SCALE GENOMIC DNA]</scope>
    <source>
        <strain evidence="3">TUM19329</strain>
    </source>
</reference>
<proteinExistence type="predicted"/>
<dbReference type="SUPFAM" id="SSF56219">
    <property type="entry name" value="DNase I-like"/>
    <property type="match status" value="1"/>
</dbReference>
<organism evidence="3 4">
    <name type="scientific">Legionella antarctica</name>
    <dbReference type="NCBI Taxonomy" id="2708020"/>
    <lineage>
        <taxon>Bacteria</taxon>
        <taxon>Pseudomonadati</taxon>
        <taxon>Pseudomonadota</taxon>
        <taxon>Gammaproteobacteria</taxon>
        <taxon>Legionellales</taxon>
        <taxon>Legionellaceae</taxon>
        <taxon>Legionella</taxon>
    </lineage>
</organism>
<dbReference type="EMBL" id="AP022839">
    <property type="protein sequence ID" value="BCA96020.1"/>
    <property type="molecule type" value="Genomic_DNA"/>
</dbReference>
<dbReference type="Gene3D" id="3.60.10.10">
    <property type="entry name" value="Endonuclease/exonuclease/phosphatase"/>
    <property type="match status" value="1"/>
</dbReference>
<sequence length="671" mass="73492">MTFKYRAITANCGNDVIGKNACKKIANMLQAEKPDFYIINCQEVAVEATLRQLQKAAGKGYTVVCIGQMATHTKLSTQFHSGTGIATFIIHNDDIEVDCQTTQVARRSNSRLSGGSGFNKGGLITDFTVARKIGDKIVHLQAISGHLESNDTQKRIKDWHNINQTIAKEVTNWENLVDACPDLIVSGYDANTRNKLNDNGEAENLWIVPGGTSTPEIQALHQAALGGQHFSDPSTYKTELEDITEIEDKKRPGYTRGGMLDFVSIADGGEPSSEITVDGVIKIKSNAKDSARDHDVIICPAKEYPLVVNDFARVRGQIAMRLERSAPSLAKEIRGLTDDNAESKNQLIQVYQQFLSPKGLLNNSIALHIQKLASLNRLTDPAFLQDEKLKKLITETLFPATAWFESAHLASNAESAKQLNQKLELMHLLLTSLSQCPSQFEVEKRITLYAEQVQNIEGNTYNAQTAADTFKELQVIEYWALYAELKANLLRIKQNNPYTKDLLEQGMEILGHMNAIIPNADKARELDSHSMAQLGRVLRYSSQAIETLDNHGDITPLTIKLTALAQDVSGKSSPDWRKLGRALVVFACLALVVAGVLAAIPTAGSSLILALMGAGAVAGALGLTVYEFGEEEGLAKAVLDYKTAVENIVTDERSIDEDPEEDTYGGTFNNS</sequence>
<feature type="transmembrane region" description="Helical" evidence="2">
    <location>
        <begin position="606"/>
        <end position="626"/>
    </location>
</feature>
<dbReference type="AlphaFoldDB" id="A0A6F8T798"/>
<keyword evidence="2" id="KW-0812">Transmembrane</keyword>
<evidence type="ECO:0000313" key="4">
    <source>
        <dbReference type="Proteomes" id="UP000502894"/>
    </source>
</evidence>